<dbReference type="AlphaFoldDB" id="A0AAD7MWD6"/>
<sequence length="203" mass="22982">MTDKVVEKLADKVPKNVPEQKTTASTADDDTYDDLPALEPLSDDEGDIFPGPQLDVDVVDLKLPKQPSIFFAAGRPQYIFYDSVFQLRNHIKADPTVHQLPSADLNRGERYVDIGTFVGEQVERAWAFCNPNPLTLPQYRMLPQEKVSVRNFSMKRTWQRPGPACVDTRNSPHAELPTHGTLHARGYNVVVFKMQVLRDCSSW</sequence>
<gene>
    <name evidence="2" type="ORF">B0H16DRAFT_1731436</name>
</gene>
<name>A0AAD7MWD6_9AGAR</name>
<feature type="compositionally biased region" description="Basic and acidic residues" evidence="1">
    <location>
        <begin position="1"/>
        <end position="14"/>
    </location>
</feature>
<feature type="region of interest" description="Disordered" evidence="1">
    <location>
        <begin position="1"/>
        <end position="46"/>
    </location>
</feature>
<evidence type="ECO:0000256" key="1">
    <source>
        <dbReference type="SAM" id="MobiDB-lite"/>
    </source>
</evidence>
<protein>
    <submittedName>
        <fullName evidence="2">Uncharacterized protein</fullName>
    </submittedName>
</protein>
<keyword evidence="3" id="KW-1185">Reference proteome</keyword>
<dbReference type="Proteomes" id="UP001215598">
    <property type="component" value="Unassembled WGS sequence"/>
</dbReference>
<evidence type="ECO:0000313" key="2">
    <source>
        <dbReference type="EMBL" id="KAJ7735172.1"/>
    </source>
</evidence>
<evidence type="ECO:0000313" key="3">
    <source>
        <dbReference type="Proteomes" id="UP001215598"/>
    </source>
</evidence>
<proteinExistence type="predicted"/>
<accession>A0AAD7MWD6</accession>
<comment type="caution">
    <text evidence="2">The sequence shown here is derived from an EMBL/GenBank/DDBJ whole genome shotgun (WGS) entry which is preliminary data.</text>
</comment>
<dbReference type="EMBL" id="JARKIB010000128">
    <property type="protein sequence ID" value="KAJ7735172.1"/>
    <property type="molecule type" value="Genomic_DNA"/>
</dbReference>
<organism evidence="2 3">
    <name type="scientific">Mycena metata</name>
    <dbReference type="NCBI Taxonomy" id="1033252"/>
    <lineage>
        <taxon>Eukaryota</taxon>
        <taxon>Fungi</taxon>
        <taxon>Dikarya</taxon>
        <taxon>Basidiomycota</taxon>
        <taxon>Agaricomycotina</taxon>
        <taxon>Agaricomycetes</taxon>
        <taxon>Agaricomycetidae</taxon>
        <taxon>Agaricales</taxon>
        <taxon>Marasmiineae</taxon>
        <taxon>Mycenaceae</taxon>
        <taxon>Mycena</taxon>
    </lineage>
</organism>
<reference evidence="2" key="1">
    <citation type="submission" date="2023-03" db="EMBL/GenBank/DDBJ databases">
        <title>Massive genome expansion in bonnet fungi (Mycena s.s.) driven by repeated elements and novel gene families across ecological guilds.</title>
        <authorList>
            <consortium name="Lawrence Berkeley National Laboratory"/>
            <person name="Harder C.B."/>
            <person name="Miyauchi S."/>
            <person name="Viragh M."/>
            <person name="Kuo A."/>
            <person name="Thoen E."/>
            <person name="Andreopoulos B."/>
            <person name="Lu D."/>
            <person name="Skrede I."/>
            <person name="Drula E."/>
            <person name="Henrissat B."/>
            <person name="Morin E."/>
            <person name="Kohler A."/>
            <person name="Barry K."/>
            <person name="LaButti K."/>
            <person name="Morin E."/>
            <person name="Salamov A."/>
            <person name="Lipzen A."/>
            <person name="Mereny Z."/>
            <person name="Hegedus B."/>
            <person name="Baldrian P."/>
            <person name="Stursova M."/>
            <person name="Weitz H."/>
            <person name="Taylor A."/>
            <person name="Grigoriev I.V."/>
            <person name="Nagy L.G."/>
            <person name="Martin F."/>
            <person name="Kauserud H."/>
        </authorList>
    </citation>
    <scope>NUCLEOTIDE SEQUENCE</scope>
    <source>
        <strain evidence="2">CBHHK182m</strain>
    </source>
</reference>